<protein>
    <submittedName>
        <fullName evidence="1">Uncharacterized protein</fullName>
    </submittedName>
</protein>
<reference evidence="1 2" key="3">
    <citation type="journal article" date="2011" name="Mol. Syst. Biol.">
        <title>Integrative genome-scale metabolic analysis of Vibrio vulnificus for drug targeting and discovery.</title>
        <authorList>
            <person name="Kim H.U."/>
            <person name="Kim S.Y."/>
            <person name="Jeong H."/>
            <person name="Kim T.Y."/>
            <person name="Kim J.J."/>
            <person name="Choy H.E."/>
            <person name="Yi K.Y."/>
            <person name="Rhee J.H."/>
            <person name="Lee S.Y."/>
        </authorList>
    </citation>
    <scope>NUCLEOTIDE SEQUENCE [LARGE SCALE GENOMIC DNA]</scope>
    <source>
        <strain evidence="1 2">CMCP6</strain>
    </source>
</reference>
<reference evidence="2" key="1">
    <citation type="submission" date="2002-12" db="EMBL/GenBank/DDBJ databases">
        <title>Complete genome sequence of Vibrio vulnificus CMCP6.</title>
        <authorList>
            <person name="Rhee J.H."/>
            <person name="Kim S.Y."/>
            <person name="Chung S.S."/>
            <person name="Kim J.J."/>
            <person name="Moon Y.H."/>
            <person name="Jeong H."/>
            <person name="Choy H.E."/>
        </authorList>
    </citation>
    <scope>NUCLEOTIDE SEQUENCE [LARGE SCALE GENOMIC DNA]</scope>
    <source>
        <strain evidence="2">CMCP6</strain>
    </source>
</reference>
<organism evidence="1 2">
    <name type="scientific">Vibrio vulnificus (strain CMCP6)</name>
    <dbReference type="NCBI Taxonomy" id="216895"/>
    <lineage>
        <taxon>Bacteria</taxon>
        <taxon>Pseudomonadati</taxon>
        <taxon>Pseudomonadota</taxon>
        <taxon>Gammaproteobacteria</taxon>
        <taxon>Vibrionales</taxon>
        <taxon>Vibrionaceae</taxon>
        <taxon>Vibrio</taxon>
    </lineage>
</organism>
<dbReference type="EMBL" id="AE016796">
    <property type="protein sequence ID" value="AAO07255.1"/>
    <property type="molecule type" value="Genomic_DNA"/>
</dbReference>
<accession>A0A3Q0KXN5</accession>
<sequence>MLTGARDNFTAIGDFLFVEKAAGELLITTQSGGYYVLTQGAQVKSERLAGVVTVENRGVEGDVKLKVGFGEYVPPQRDTVAVSELPAVEVSALPTVDVSSLPAVELAANQTVKVSSLPEMQLAAGQSLDVSSIPAMTIAAGQSVGVSSLPAVELKKSASLAAGVHAMPYTIPANAGRKKITIKALSGNTAAVTVAGAYPLEAGEKLELETTAEIQLTGDAANSIAVLEI</sequence>
<dbReference type="Proteomes" id="UP000002275">
    <property type="component" value="Chromosome II"/>
</dbReference>
<gene>
    <name evidence="1" type="ordered locus">VV2_0292</name>
</gene>
<evidence type="ECO:0000313" key="2">
    <source>
        <dbReference type="Proteomes" id="UP000002275"/>
    </source>
</evidence>
<dbReference type="AlphaFoldDB" id="A0A3Q0KXN5"/>
<dbReference type="KEGG" id="vvu:VV2_0292"/>
<evidence type="ECO:0000313" key="1">
    <source>
        <dbReference type="EMBL" id="AAO07255.1"/>
    </source>
</evidence>
<reference evidence="1 2" key="2">
    <citation type="journal article" date="2003" name="Infect. Immun.">
        <title>Characterization and pathogenic significance of Vibrio vulnificus antigens preferentially expressed in septicemic patients.</title>
        <authorList>
            <person name="Kim Y.R."/>
            <person name="Lee S.E."/>
            <person name="Kim C.M."/>
            <person name="Kim S.Y."/>
            <person name="Shin E.K."/>
            <person name="Shin D.H."/>
            <person name="Chung S.S."/>
            <person name="Choy H.E."/>
            <person name="Progulske-Fox A."/>
            <person name="Hillman J.D."/>
            <person name="Handfield M."/>
            <person name="Rhee J.H."/>
        </authorList>
    </citation>
    <scope>NUCLEOTIDE SEQUENCE [LARGE SCALE GENOMIC DNA]</scope>
    <source>
        <strain evidence="1 2">CMCP6</strain>
    </source>
</reference>
<proteinExistence type="predicted"/>
<name>A0A3Q0KXN5_VIBVU</name>